<proteinExistence type="predicted"/>
<evidence type="ECO:0000313" key="1">
    <source>
        <dbReference type="EMBL" id="KAI8423055.1"/>
    </source>
</evidence>
<dbReference type="Proteomes" id="UP001064048">
    <property type="component" value="Chromosome 25"/>
</dbReference>
<name>A0ACC0JG42_CHOFU</name>
<accession>A0ACC0JG42</accession>
<reference evidence="1 2" key="1">
    <citation type="journal article" date="2022" name="Genome Biol. Evol.">
        <title>The Spruce Budworm Genome: Reconstructing the Evolutionary History of Antifreeze Proteins.</title>
        <authorList>
            <person name="Beliveau C."/>
            <person name="Gagne P."/>
            <person name="Picq S."/>
            <person name="Vernygora O."/>
            <person name="Keeling C.I."/>
            <person name="Pinkney K."/>
            <person name="Doucet D."/>
            <person name="Wen F."/>
            <person name="Johnston J.S."/>
            <person name="Maaroufi H."/>
            <person name="Boyle B."/>
            <person name="Laroche J."/>
            <person name="Dewar K."/>
            <person name="Juretic N."/>
            <person name="Blackburn G."/>
            <person name="Nisole A."/>
            <person name="Brunet B."/>
            <person name="Brandao M."/>
            <person name="Lumley L."/>
            <person name="Duan J."/>
            <person name="Quan G."/>
            <person name="Lucarotti C.J."/>
            <person name="Roe A.D."/>
            <person name="Sperling F.A.H."/>
            <person name="Levesque R.C."/>
            <person name="Cusson M."/>
        </authorList>
    </citation>
    <scope>NUCLEOTIDE SEQUENCE [LARGE SCALE GENOMIC DNA]</scope>
    <source>
        <strain evidence="1">Glfc:IPQL:Cfum</strain>
    </source>
</reference>
<dbReference type="EMBL" id="CM046125">
    <property type="protein sequence ID" value="KAI8423055.1"/>
    <property type="molecule type" value="Genomic_DNA"/>
</dbReference>
<organism evidence="1 2">
    <name type="scientific">Choristoneura fumiferana</name>
    <name type="common">Spruce budworm moth</name>
    <name type="synonym">Archips fumiferana</name>
    <dbReference type="NCBI Taxonomy" id="7141"/>
    <lineage>
        <taxon>Eukaryota</taxon>
        <taxon>Metazoa</taxon>
        <taxon>Ecdysozoa</taxon>
        <taxon>Arthropoda</taxon>
        <taxon>Hexapoda</taxon>
        <taxon>Insecta</taxon>
        <taxon>Pterygota</taxon>
        <taxon>Neoptera</taxon>
        <taxon>Endopterygota</taxon>
        <taxon>Lepidoptera</taxon>
        <taxon>Glossata</taxon>
        <taxon>Ditrysia</taxon>
        <taxon>Tortricoidea</taxon>
        <taxon>Tortricidae</taxon>
        <taxon>Tortricinae</taxon>
        <taxon>Choristoneura</taxon>
    </lineage>
</organism>
<sequence>MQVEVANSGNRRATSLEEQVTMWLSALRKTLVTIKRLILAMLAEALTIKDRVTRRKVSFTVGSEVATPASSQPSNSGRLVPMMIQRRPTYFDRGGIRIVIQSMSLGMDSPRRPPSTSSEPTQDSCARVGGAGSGLPGPRSIGSTGDVQPIDMPIKKSLDFSRSDHMDIALSMLMSSSESEQSDNSFMLDNNVWINAK</sequence>
<gene>
    <name evidence="1" type="ORF">MSG28_014141</name>
</gene>
<comment type="caution">
    <text evidence="1">The sequence shown here is derived from an EMBL/GenBank/DDBJ whole genome shotgun (WGS) entry which is preliminary data.</text>
</comment>
<protein>
    <submittedName>
        <fullName evidence="1">Uncharacterized protein</fullName>
    </submittedName>
</protein>
<keyword evidence="2" id="KW-1185">Reference proteome</keyword>
<evidence type="ECO:0000313" key="2">
    <source>
        <dbReference type="Proteomes" id="UP001064048"/>
    </source>
</evidence>